<reference evidence="13 14" key="1">
    <citation type="journal article" date="2024" name="Nat. Commun.">
        <title>Phylogenomics reveals the evolutionary origins of lichenization in chlorophyte algae.</title>
        <authorList>
            <person name="Puginier C."/>
            <person name="Libourel C."/>
            <person name="Otte J."/>
            <person name="Skaloud P."/>
            <person name="Haon M."/>
            <person name="Grisel S."/>
            <person name="Petersen M."/>
            <person name="Berrin J.G."/>
            <person name="Delaux P.M."/>
            <person name="Dal Grande F."/>
            <person name="Keller J."/>
        </authorList>
    </citation>
    <scope>NUCLEOTIDE SEQUENCE [LARGE SCALE GENOMIC DNA]</scope>
    <source>
        <strain evidence="13 14">SAG 2145</strain>
    </source>
</reference>
<dbReference type="InterPro" id="IPR018490">
    <property type="entry name" value="cNMP-bd_dom_sf"/>
</dbReference>
<dbReference type="Gene3D" id="1.25.40.20">
    <property type="entry name" value="Ankyrin repeat-containing domain"/>
    <property type="match status" value="2"/>
</dbReference>
<dbReference type="InterPro" id="IPR005821">
    <property type="entry name" value="Ion_trans_dom"/>
</dbReference>
<feature type="domain" description="Cyclic nucleotide-binding" evidence="12">
    <location>
        <begin position="440"/>
        <end position="557"/>
    </location>
</feature>
<dbReference type="CDD" id="cd00038">
    <property type="entry name" value="CAP_ED"/>
    <property type="match status" value="1"/>
</dbReference>
<dbReference type="Gene3D" id="1.10.287.630">
    <property type="entry name" value="Helix hairpin bin"/>
    <property type="match status" value="1"/>
</dbReference>
<organism evidence="13 14">
    <name type="scientific">Apatococcus lobatus</name>
    <dbReference type="NCBI Taxonomy" id="904363"/>
    <lineage>
        <taxon>Eukaryota</taxon>
        <taxon>Viridiplantae</taxon>
        <taxon>Chlorophyta</taxon>
        <taxon>core chlorophytes</taxon>
        <taxon>Trebouxiophyceae</taxon>
        <taxon>Chlorellales</taxon>
        <taxon>Chlorellaceae</taxon>
        <taxon>Apatococcus</taxon>
    </lineage>
</organism>
<evidence type="ECO:0000256" key="3">
    <source>
        <dbReference type="ARBA" id="ARBA00022448"/>
    </source>
</evidence>
<dbReference type="SUPFAM" id="SSF81324">
    <property type="entry name" value="Voltage-gated potassium channels"/>
    <property type="match status" value="1"/>
</dbReference>
<evidence type="ECO:0000256" key="8">
    <source>
        <dbReference type="ARBA" id="ARBA00023065"/>
    </source>
</evidence>
<keyword evidence="7" id="KW-1133">Transmembrane helix</keyword>
<keyword evidence="5" id="KW-0631">Potassium channel</keyword>
<evidence type="ECO:0000256" key="6">
    <source>
        <dbReference type="ARBA" id="ARBA00022882"/>
    </source>
</evidence>
<keyword evidence="3" id="KW-0813">Transport</keyword>
<dbReference type="SUPFAM" id="SSF48403">
    <property type="entry name" value="Ankyrin repeat"/>
    <property type="match status" value="1"/>
</dbReference>
<comment type="subcellular location">
    <subcellularLocation>
        <location evidence="1">Membrane</location>
        <topology evidence="1">Multi-pass membrane protein</topology>
    </subcellularLocation>
</comment>
<dbReference type="SUPFAM" id="SSF51206">
    <property type="entry name" value="cAMP-binding domain-like"/>
    <property type="match status" value="1"/>
</dbReference>
<keyword evidence="4" id="KW-0812">Transmembrane</keyword>
<dbReference type="InterPro" id="IPR002110">
    <property type="entry name" value="Ankyrin_rpt"/>
</dbReference>
<feature type="repeat" description="ANK" evidence="10">
    <location>
        <begin position="753"/>
        <end position="785"/>
    </location>
</feature>
<evidence type="ECO:0000256" key="10">
    <source>
        <dbReference type="PROSITE-ProRule" id="PRU00023"/>
    </source>
</evidence>
<dbReference type="PROSITE" id="PS50042">
    <property type="entry name" value="CNMP_BINDING_3"/>
    <property type="match status" value="1"/>
</dbReference>
<sequence>MLQCFLAGGSANTGLQGGLHSYLRPAPVGAPPCAAARLGLRLQPAALLSGGNCAGVRGQECNRSLILSHKHLLISSSSSDKLRQPVQCKAWPELNPQAGESSQSNNAWAQAWRALIVVAAAATGFFTPWQLAFNHTADLYSWSLPTNSIEAGLCGLFVISAFSNLPRAVYLEEDGAEAGQNWRRQFLRGPFMLDMLSAVPVDVLAVAAAGGPEAMDPTQLAYISLMRLLHMLRLVKVRSFSASLEYNLQLSLLWVTLTRNIAIVMYITHWAACGFYFVCRQYGFAADVLVGTEPDFFTHLNTGQQYIYSLWWSLFTLTTVDFGNPAPATMPTTIAASVRASANMLFNIGLGAYLLGTITLLVVKADERTGRYRDRSANLRQFSEMTSIPPHLQESMQDHLKLHFEHEEATEEQVLAAFPTALRRRILRHLYLEPLRAVYLFRGTRQKFLDALISVGRLELFMPAVEVLSEGDFVNDLHVVVSGTVEAFKYGSLASIDDEEMGSTAAMDNQLLSKRIVSAGEPFGEVAFFTEISQPETIKSQSVCRVMVVPRSSWEGLARSFGREARAVLCNLQSHVEQMSELESERFCIPAQGDQPAVCFPKKHSQRQQHDGGRSSNSSGADDSQEPGSSRLYSMGISSNFQTPKTLQKGSTTGDGSRLDVPPTSTAADIARIRRATQALLARQEEERTTQLLYAASRGSSSQVHQLLQQGFHPDSADYDRRTALHLACANGHTETVRVLLAAGADTSYRDNFGAQPLHEACRRGHDPLIDLLLRRGASLAPRDGKGSVSDASMLCTCVIECDLPLLRRYLRAGAPVDAWDYDRRTALHCSAAEGNLAMVRLLVEDGNADVDCRDRWDNTPLDEARRMAAKSVIAFLENCDREGGVSSCHLDMDDPIRPGCFYDPWPRQAASQQPQMREHNVTK</sequence>
<keyword evidence="6" id="KW-0407">Ion channel</keyword>
<feature type="repeat" description="ANK" evidence="10">
    <location>
        <begin position="720"/>
        <end position="752"/>
    </location>
</feature>
<dbReference type="AlphaFoldDB" id="A0AAW1Q8Z7"/>
<proteinExistence type="inferred from homology"/>
<dbReference type="Gene3D" id="2.60.120.10">
    <property type="entry name" value="Jelly Rolls"/>
    <property type="match status" value="1"/>
</dbReference>
<evidence type="ECO:0000256" key="7">
    <source>
        <dbReference type="ARBA" id="ARBA00022989"/>
    </source>
</evidence>
<dbReference type="SMART" id="SM00248">
    <property type="entry name" value="ANK"/>
    <property type="match status" value="4"/>
</dbReference>
<gene>
    <name evidence="13" type="ORF">WJX74_006126</name>
</gene>
<keyword evidence="14" id="KW-1185">Reference proteome</keyword>
<evidence type="ECO:0000256" key="9">
    <source>
        <dbReference type="ARBA" id="ARBA00023136"/>
    </source>
</evidence>
<dbReference type="GO" id="GO:0005249">
    <property type="term" value="F:voltage-gated potassium channel activity"/>
    <property type="evidence" value="ECO:0007669"/>
    <property type="project" value="InterPro"/>
</dbReference>
<dbReference type="InterPro" id="IPR036770">
    <property type="entry name" value="Ankyrin_rpt-contain_sf"/>
</dbReference>
<evidence type="ECO:0000313" key="14">
    <source>
        <dbReference type="Proteomes" id="UP001438707"/>
    </source>
</evidence>
<dbReference type="Proteomes" id="UP001438707">
    <property type="component" value="Unassembled WGS sequence"/>
</dbReference>
<name>A0AAW1Q8Z7_9CHLO</name>
<comment type="caution">
    <text evidence="13">The sequence shown here is derived from an EMBL/GenBank/DDBJ whole genome shotgun (WGS) entry which is preliminary data.</text>
</comment>
<feature type="region of interest" description="Disordered" evidence="11">
    <location>
        <begin position="601"/>
        <end position="663"/>
    </location>
</feature>
<evidence type="ECO:0000256" key="2">
    <source>
        <dbReference type="ARBA" id="ARBA00007929"/>
    </source>
</evidence>
<dbReference type="InterPro" id="IPR014710">
    <property type="entry name" value="RmlC-like_jellyroll"/>
</dbReference>
<accession>A0AAW1Q8Z7</accession>
<dbReference type="PANTHER" id="PTHR45743">
    <property type="entry name" value="POTASSIUM CHANNEL AKT1"/>
    <property type="match status" value="1"/>
</dbReference>
<evidence type="ECO:0000256" key="1">
    <source>
        <dbReference type="ARBA" id="ARBA00004141"/>
    </source>
</evidence>
<dbReference type="Pfam" id="PF12796">
    <property type="entry name" value="Ank_2"/>
    <property type="match status" value="1"/>
</dbReference>
<dbReference type="Pfam" id="PF00520">
    <property type="entry name" value="Ion_trans"/>
    <property type="match status" value="1"/>
</dbReference>
<evidence type="ECO:0000256" key="11">
    <source>
        <dbReference type="SAM" id="MobiDB-lite"/>
    </source>
</evidence>
<dbReference type="PROSITE" id="PS50088">
    <property type="entry name" value="ANK_REPEAT"/>
    <property type="match status" value="3"/>
</dbReference>
<dbReference type="InterPro" id="IPR000595">
    <property type="entry name" value="cNMP-bd_dom"/>
</dbReference>
<dbReference type="PANTHER" id="PTHR45743:SF2">
    <property type="entry name" value="POTASSIUM CHANNEL AKT1"/>
    <property type="match status" value="1"/>
</dbReference>
<evidence type="ECO:0000313" key="13">
    <source>
        <dbReference type="EMBL" id="KAK9818589.1"/>
    </source>
</evidence>
<dbReference type="InterPro" id="IPR045319">
    <property type="entry name" value="KAT/AKT"/>
</dbReference>
<keyword evidence="8" id="KW-0406">Ion transport</keyword>
<keyword evidence="6" id="KW-0851">Voltage-gated channel</keyword>
<keyword evidence="5" id="KW-0633">Potassium transport</keyword>
<keyword evidence="5" id="KW-0630">Potassium</keyword>
<protein>
    <recommendedName>
        <fullName evidence="12">Cyclic nucleotide-binding domain-containing protein</fullName>
    </recommendedName>
</protein>
<dbReference type="PROSITE" id="PS50297">
    <property type="entry name" value="ANK_REP_REGION"/>
    <property type="match status" value="3"/>
</dbReference>
<evidence type="ECO:0000259" key="12">
    <source>
        <dbReference type="PROSITE" id="PS50042"/>
    </source>
</evidence>
<dbReference type="Gene3D" id="1.10.287.70">
    <property type="match status" value="1"/>
</dbReference>
<dbReference type="GO" id="GO:0034702">
    <property type="term" value="C:monoatomic ion channel complex"/>
    <property type="evidence" value="ECO:0007669"/>
    <property type="project" value="UniProtKB-KW"/>
</dbReference>
<dbReference type="Pfam" id="PF13637">
    <property type="entry name" value="Ank_4"/>
    <property type="match status" value="1"/>
</dbReference>
<keyword evidence="9" id="KW-0472">Membrane</keyword>
<evidence type="ECO:0000256" key="5">
    <source>
        <dbReference type="ARBA" id="ARBA00022826"/>
    </source>
</evidence>
<comment type="similarity">
    <text evidence="2">Belongs to the potassium channel family. Plant (TC 1.A.1.4) subfamily.</text>
</comment>
<feature type="compositionally biased region" description="Polar residues" evidence="11">
    <location>
        <begin position="614"/>
        <end position="655"/>
    </location>
</feature>
<evidence type="ECO:0000256" key="4">
    <source>
        <dbReference type="ARBA" id="ARBA00022692"/>
    </source>
</evidence>
<keyword evidence="10" id="KW-0040">ANK repeat</keyword>
<dbReference type="EMBL" id="JALJOS010000059">
    <property type="protein sequence ID" value="KAK9818589.1"/>
    <property type="molecule type" value="Genomic_DNA"/>
</dbReference>
<feature type="repeat" description="ANK" evidence="10">
    <location>
        <begin position="823"/>
        <end position="847"/>
    </location>
</feature>